<feature type="compositionally biased region" description="Basic residues" evidence="1">
    <location>
        <begin position="196"/>
        <end position="206"/>
    </location>
</feature>
<dbReference type="PANTHER" id="PTHR13151:SF2">
    <property type="entry name" value="COREPRESSOR INTERACTING WITH RBPJ 1"/>
    <property type="match status" value="1"/>
</dbReference>
<reference evidence="3 4" key="1">
    <citation type="journal article" date="2023" name="Sci. Data">
        <title>Genome assembly of the Korean intertidal mud-creeper Batillaria attramentaria.</title>
        <authorList>
            <person name="Patra A.K."/>
            <person name="Ho P.T."/>
            <person name="Jun S."/>
            <person name="Lee S.J."/>
            <person name="Kim Y."/>
            <person name="Won Y.J."/>
        </authorList>
    </citation>
    <scope>NUCLEOTIDE SEQUENCE [LARGE SCALE GENOMIC DNA]</scope>
    <source>
        <strain evidence="3">Wonlab-2016</strain>
    </source>
</reference>
<feature type="compositionally biased region" description="Low complexity" evidence="1">
    <location>
        <begin position="385"/>
        <end position="398"/>
    </location>
</feature>
<feature type="compositionally biased region" description="Basic and acidic residues" evidence="1">
    <location>
        <begin position="439"/>
        <end position="474"/>
    </location>
</feature>
<dbReference type="SMART" id="SM01083">
    <property type="entry name" value="Cir_N"/>
    <property type="match status" value="1"/>
</dbReference>
<feature type="compositionally biased region" description="Basic residues" evidence="1">
    <location>
        <begin position="216"/>
        <end position="229"/>
    </location>
</feature>
<keyword evidence="4" id="KW-1185">Reference proteome</keyword>
<dbReference type="InterPro" id="IPR040014">
    <property type="entry name" value="CIR1"/>
</dbReference>
<dbReference type="PANTHER" id="PTHR13151">
    <property type="entry name" value="CBF1 INTERACTING COREPRESSOR CIR"/>
    <property type="match status" value="1"/>
</dbReference>
<feature type="compositionally biased region" description="Basic residues" evidence="1">
    <location>
        <begin position="243"/>
        <end position="254"/>
    </location>
</feature>
<accession>A0ABD0LA70</accession>
<dbReference type="AlphaFoldDB" id="A0ABD0LA70"/>
<gene>
    <name evidence="3" type="ORF">BaRGS_00012499</name>
</gene>
<protein>
    <recommendedName>
        <fullName evidence="2">CBF1-interacting co-repressor CIR N-terminal domain-containing protein</fullName>
    </recommendedName>
</protein>
<sequence length="474" mass="54707">MGKGKENIKRVWMAQQKTDYEKKKQEDLMSQYQKEQEMLSNRALLGDEKAKLGLSFLYDAPPGMKKKEKEDDEPEYKFEWQRKYNAPREAYAKGDDTISDQPFGIEVRNIRCIKCRQWGHVNTDKICPLFGKNLTAEPPQPETSTSSLLEGLKEEGFQLKQSMLGRFMAGADGEPVLAGEDEDDPEVQFLKSLTPKQKKKLLKKLNKLQEKDGKGKKDKKKKKKSKKRSSKDSDSDSSDSGKKHNHSKSKKSDRRRQDSEFDDAVDYAKYEAKGARPKDLKRKSASSRDDVRRNRRDSSGSDKITHDSSSHRQGYTRDRMDREHRSRPIKREPKSSGSDSEDNRHHASSSRPPVKKEHKRNGSQSEKLSMRRDRSPQFHPKSRRPPSSSDDSSDSDSGMDSRRSRSPQNPRMKNKGRDVPRGEKRGSPPRYSGGRRSRSPVDRRRRDRSSSDDRKKGRGDRDDRHGQRKDRNSR</sequence>
<feature type="compositionally biased region" description="Basic and acidic residues" evidence="1">
    <location>
        <begin position="266"/>
        <end position="278"/>
    </location>
</feature>
<dbReference type="InterPro" id="IPR019339">
    <property type="entry name" value="CIR_N_dom"/>
</dbReference>
<dbReference type="Pfam" id="PF10197">
    <property type="entry name" value="Cir_N"/>
    <property type="match status" value="1"/>
</dbReference>
<dbReference type="Proteomes" id="UP001519460">
    <property type="component" value="Unassembled WGS sequence"/>
</dbReference>
<proteinExistence type="predicted"/>
<feature type="region of interest" description="Disordered" evidence="1">
    <location>
        <begin position="173"/>
        <end position="474"/>
    </location>
</feature>
<feature type="compositionally biased region" description="Basic and acidic residues" evidence="1">
    <location>
        <begin position="230"/>
        <end position="242"/>
    </location>
</feature>
<feature type="compositionally biased region" description="Basic and acidic residues" evidence="1">
    <location>
        <begin position="286"/>
        <end position="334"/>
    </location>
</feature>
<evidence type="ECO:0000256" key="1">
    <source>
        <dbReference type="SAM" id="MobiDB-lite"/>
    </source>
</evidence>
<feature type="domain" description="CBF1-interacting co-repressor CIR N-terminal" evidence="2">
    <location>
        <begin position="5"/>
        <end position="35"/>
    </location>
</feature>
<evidence type="ECO:0000313" key="3">
    <source>
        <dbReference type="EMBL" id="KAK7496334.1"/>
    </source>
</evidence>
<feature type="compositionally biased region" description="Basic and acidic residues" evidence="1">
    <location>
        <begin position="415"/>
        <end position="426"/>
    </location>
</feature>
<name>A0ABD0LA70_9CAEN</name>
<evidence type="ECO:0000313" key="4">
    <source>
        <dbReference type="Proteomes" id="UP001519460"/>
    </source>
</evidence>
<feature type="region of interest" description="Disordered" evidence="1">
    <location>
        <begin position="132"/>
        <end position="151"/>
    </location>
</feature>
<comment type="caution">
    <text evidence="3">The sequence shown here is derived from an EMBL/GenBank/DDBJ whole genome shotgun (WGS) entry which is preliminary data.</text>
</comment>
<organism evidence="3 4">
    <name type="scientific">Batillaria attramentaria</name>
    <dbReference type="NCBI Taxonomy" id="370345"/>
    <lineage>
        <taxon>Eukaryota</taxon>
        <taxon>Metazoa</taxon>
        <taxon>Spiralia</taxon>
        <taxon>Lophotrochozoa</taxon>
        <taxon>Mollusca</taxon>
        <taxon>Gastropoda</taxon>
        <taxon>Caenogastropoda</taxon>
        <taxon>Sorbeoconcha</taxon>
        <taxon>Cerithioidea</taxon>
        <taxon>Batillariidae</taxon>
        <taxon>Batillaria</taxon>
    </lineage>
</organism>
<dbReference type="EMBL" id="JACVVK020000068">
    <property type="protein sequence ID" value="KAK7496334.1"/>
    <property type="molecule type" value="Genomic_DNA"/>
</dbReference>
<evidence type="ECO:0000259" key="2">
    <source>
        <dbReference type="SMART" id="SM01083"/>
    </source>
</evidence>